<dbReference type="InterPro" id="IPR053793">
    <property type="entry name" value="PB1-like"/>
</dbReference>
<dbReference type="SUPFAM" id="SSF54277">
    <property type="entry name" value="CAD &amp; PB1 domains"/>
    <property type="match status" value="1"/>
</dbReference>
<protein>
    <recommendedName>
        <fullName evidence="1">PB1 domain-containing protein</fullName>
    </recommendedName>
</protein>
<comment type="caution">
    <text evidence="2">The sequence shown here is derived from an EMBL/GenBank/DDBJ whole genome shotgun (WGS) entry which is preliminary data.</text>
</comment>
<accession>A0A427B895</accession>
<evidence type="ECO:0000259" key="1">
    <source>
        <dbReference type="PROSITE" id="PS51745"/>
    </source>
</evidence>
<sequence>MDNEIDAELTVVIADDESSEMEKFFKRAMPWLGEEICIKDSQTQSTIMPGLSLVQWMNLQQNPSLANQTLLAENLHSLNGAVMQNLGTTDLCRQYGLHPQMLQHNNIQFNTNRYPLQAQEVDEIVKKSVGTDSTTATSTHAHIHEAVGRSIDVTHYSGYDELKHDLARMFSIEGQLEDRQRIGWKLVYVDHENDVLLVGDDPWE</sequence>
<dbReference type="EMBL" id="AMZH03000253">
    <property type="protein sequence ID" value="RRT84687.1"/>
    <property type="molecule type" value="Genomic_DNA"/>
</dbReference>
<dbReference type="InterPro" id="IPR044835">
    <property type="entry name" value="ARF_plant"/>
</dbReference>
<dbReference type="GO" id="GO:0006355">
    <property type="term" value="P:regulation of DNA-templated transcription"/>
    <property type="evidence" value="ECO:0007669"/>
    <property type="project" value="InterPro"/>
</dbReference>
<dbReference type="PANTHER" id="PTHR31384">
    <property type="entry name" value="AUXIN RESPONSE FACTOR 4-RELATED"/>
    <property type="match status" value="1"/>
</dbReference>
<dbReference type="Proteomes" id="UP000287651">
    <property type="component" value="Unassembled WGS sequence"/>
</dbReference>
<name>A0A427B895_ENSVE</name>
<evidence type="ECO:0000313" key="3">
    <source>
        <dbReference type="Proteomes" id="UP000287651"/>
    </source>
</evidence>
<dbReference type="GO" id="GO:0009725">
    <property type="term" value="P:response to hormone"/>
    <property type="evidence" value="ECO:0007669"/>
    <property type="project" value="InterPro"/>
</dbReference>
<dbReference type="PANTHER" id="PTHR31384:SF9">
    <property type="entry name" value="AUXIN RESPONSE FACTOR 19"/>
    <property type="match status" value="1"/>
</dbReference>
<gene>
    <name evidence="2" type="ORF">B296_00013674</name>
</gene>
<dbReference type="PROSITE" id="PS51745">
    <property type="entry name" value="PB1"/>
    <property type="match status" value="1"/>
</dbReference>
<dbReference type="AlphaFoldDB" id="A0A427B895"/>
<dbReference type="Gene3D" id="3.10.20.90">
    <property type="entry name" value="Phosphatidylinositol 3-kinase Catalytic Subunit, Chain A, domain 1"/>
    <property type="match status" value="1"/>
</dbReference>
<reference evidence="2 3" key="1">
    <citation type="journal article" date="2014" name="Agronomy (Basel)">
        <title>A Draft Genome Sequence for Ensete ventricosum, the Drought-Tolerant Tree Against Hunger.</title>
        <authorList>
            <person name="Harrison J."/>
            <person name="Moore K.A."/>
            <person name="Paszkiewicz K."/>
            <person name="Jones T."/>
            <person name="Grant M."/>
            <person name="Ambacheew D."/>
            <person name="Muzemil S."/>
            <person name="Studholme D.J."/>
        </authorList>
    </citation>
    <scope>NUCLEOTIDE SEQUENCE [LARGE SCALE GENOMIC DNA]</scope>
</reference>
<evidence type="ECO:0000313" key="2">
    <source>
        <dbReference type="EMBL" id="RRT84687.1"/>
    </source>
</evidence>
<organism evidence="2 3">
    <name type="scientific">Ensete ventricosum</name>
    <name type="common">Abyssinian banana</name>
    <name type="synonym">Musa ensete</name>
    <dbReference type="NCBI Taxonomy" id="4639"/>
    <lineage>
        <taxon>Eukaryota</taxon>
        <taxon>Viridiplantae</taxon>
        <taxon>Streptophyta</taxon>
        <taxon>Embryophyta</taxon>
        <taxon>Tracheophyta</taxon>
        <taxon>Spermatophyta</taxon>
        <taxon>Magnoliopsida</taxon>
        <taxon>Liliopsida</taxon>
        <taxon>Zingiberales</taxon>
        <taxon>Musaceae</taxon>
        <taxon>Ensete</taxon>
    </lineage>
</organism>
<proteinExistence type="predicted"/>
<feature type="domain" description="PB1" evidence="1">
    <location>
        <begin position="136"/>
        <end position="204"/>
    </location>
</feature>
<dbReference type="GO" id="GO:0003677">
    <property type="term" value="F:DNA binding"/>
    <property type="evidence" value="ECO:0007669"/>
    <property type="project" value="InterPro"/>
</dbReference>